<dbReference type="InterPro" id="IPR050928">
    <property type="entry name" value="ATP-dep_Zn_Metalloprotease"/>
</dbReference>
<keyword evidence="4" id="KW-0862">Zinc</keyword>
<organism evidence="9 10">
    <name type="scientific">Endomicrobium trichonymphae</name>
    <dbReference type="NCBI Taxonomy" id="1408204"/>
    <lineage>
        <taxon>Bacteria</taxon>
        <taxon>Pseudomonadati</taxon>
        <taxon>Elusimicrobiota</taxon>
        <taxon>Endomicrobiia</taxon>
        <taxon>Endomicrobiales</taxon>
        <taxon>Endomicrobiaceae</taxon>
        <taxon>Candidatus Endomicrobiellum</taxon>
    </lineage>
</organism>
<evidence type="ECO:0008006" key="11">
    <source>
        <dbReference type="Google" id="ProtNLM"/>
    </source>
</evidence>
<dbReference type="GO" id="GO:0005524">
    <property type="term" value="F:ATP binding"/>
    <property type="evidence" value="ECO:0007669"/>
    <property type="project" value="UniProtKB-KW"/>
</dbReference>
<proteinExistence type="predicted"/>
<dbReference type="AlphaFoldDB" id="A0A1E5IG04"/>
<dbReference type="GO" id="GO:0004176">
    <property type="term" value="F:ATP-dependent peptidase activity"/>
    <property type="evidence" value="ECO:0007669"/>
    <property type="project" value="InterPro"/>
</dbReference>
<evidence type="ECO:0000313" key="10">
    <source>
        <dbReference type="Proteomes" id="UP000095237"/>
    </source>
</evidence>
<sequence length="293" mass="33054">MRSGRFDRKIAITLPNLKERERLFDFYLKKVEVVPEVKIDRLAKKTVYKSPADIENIIKEAALIAVRKKKEAIDIKDLSEAMDRIDLGMETHIEMTPKELEMMAYHEAGHAVAIYLMHPTDDVFKVTVKSHQGSLGLVAPLPKEEFQIEHREELLSDIMVSLAGYAAEKIKYNTTTTGVSVDFSHAMTTANNMVWKVGMGNGGFVGNFSVIPREEMSQSLKEKLNNETISIINSCYAKIEEFLKTNWDAVDAVAEKLISEKELDFDELEEVMETVGKRKPNPIDSNALAESAE</sequence>
<dbReference type="PANTHER" id="PTHR43655:SF2">
    <property type="entry name" value="AFG3 LIKE MATRIX AAA PEPTIDASE SUBUNIT 2, ISOFORM A"/>
    <property type="match status" value="1"/>
</dbReference>
<feature type="domain" description="AAA ATPase AAA+ lid" evidence="8">
    <location>
        <begin position="37"/>
        <end position="80"/>
    </location>
</feature>
<dbReference type="EMBL" id="LNVX01000763">
    <property type="protein sequence ID" value="OEG69315.1"/>
    <property type="molecule type" value="Genomic_DNA"/>
</dbReference>
<keyword evidence="3" id="KW-0547">Nucleotide-binding</keyword>
<dbReference type="Pfam" id="PF17862">
    <property type="entry name" value="AAA_lid_3"/>
    <property type="match status" value="1"/>
</dbReference>
<gene>
    <name evidence="9" type="ORF">ATZ36_10185</name>
</gene>
<dbReference type="GO" id="GO:0004222">
    <property type="term" value="F:metalloendopeptidase activity"/>
    <property type="evidence" value="ECO:0007669"/>
    <property type="project" value="InterPro"/>
</dbReference>
<dbReference type="Gene3D" id="1.20.58.760">
    <property type="entry name" value="Peptidase M41"/>
    <property type="match status" value="1"/>
</dbReference>
<comment type="cofactor">
    <cofactor evidence="1">
        <name>Zn(2+)</name>
        <dbReference type="ChEBI" id="CHEBI:29105"/>
    </cofactor>
</comment>
<evidence type="ECO:0000256" key="1">
    <source>
        <dbReference type="ARBA" id="ARBA00001947"/>
    </source>
</evidence>
<keyword evidence="2" id="KW-0479">Metal-binding</keyword>
<feature type="domain" description="Peptidase M41" evidence="7">
    <location>
        <begin position="95"/>
        <end position="271"/>
    </location>
</feature>
<dbReference type="GO" id="GO:0046872">
    <property type="term" value="F:metal ion binding"/>
    <property type="evidence" value="ECO:0007669"/>
    <property type="project" value="UniProtKB-KW"/>
</dbReference>
<dbReference type="InterPro" id="IPR037219">
    <property type="entry name" value="Peptidase_M41-like"/>
</dbReference>
<reference evidence="9 10" key="1">
    <citation type="submission" date="2015-11" db="EMBL/GenBank/DDBJ databases">
        <title>Evidence for parallel genomic evolution in an endosymbiosis of termite gut flagellates.</title>
        <authorList>
            <person name="Zheng H."/>
        </authorList>
    </citation>
    <scope>NUCLEOTIDE SEQUENCE [LARGE SCALE GENOMIC DNA]</scope>
    <source>
        <strain evidence="9 10">CET450</strain>
    </source>
</reference>
<keyword evidence="6" id="KW-0378">Hydrolase</keyword>
<dbReference type="Gene3D" id="1.10.8.60">
    <property type="match status" value="1"/>
</dbReference>
<dbReference type="SUPFAM" id="SSF140990">
    <property type="entry name" value="FtsH protease domain-like"/>
    <property type="match status" value="1"/>
</dbReference>
<evidence type="ECO:0000256" key="3">
    <source>
        <dbReference type="ARBA" id="ARBA00022741"/>
    </source>
</evidence>
<evidence type="ECO:0000256" key="4">
    <source>
        <dbReference type="ARBA" id="ARBA00022833"/>
    </source>
</evidence>
<keyword evidence="6" id="KW-0482">Metalloprotease</keyword>
<keyword evidence="6" id="KW-0645">Protease</keyword>
<dbReference type="InterPro" id="IPR000642">
    <property type="entry name" value="Peptidase_M41"/>
</dbReference>
<evidence type="ECO:0000256" key="6">
    <source>
        <dbReference type="ARBA" id="ARBA00023049"/>
    </source>
</evidence>
<dbReference type="InterPro" id="IPR041569">
    <property type="entry name" value="AAA_lid_3"/>
</dbReference>
<comment type="caution">
    <text evidence="9">The sequence shown here is derived from an EMBL/GenBank/DDBJ whole genome shotgun (WGS) entry which is preliminary data.</text>
</comment>
<name>A0A1E5IG04_ENDTX</name>
<dbReference type="Pfam" id="PF01434">
    <property type="entry name" value="Peptidase_M41"/>
    <property type="match status" value="1"/>
</dbReference>
<evidence type="ECO:0000256" key="2">
    <source>
        <dbReference type="ARBA" id="ARBA00022723"/>
    </source>
</evidence>
<dbReference type="PANTHER" id="PTHR43655">
    <property type="entry name" value="ATP-DEPENDENT PROTEASE"/>
    <property type="match status" value="1"/>
</dbReference>
<dbReference type="SUPFAM" id="SSF52540">
    <property type="entry name" value="P-loop containing nucleoside triphosphate hydrolases"/>
    <property type="match status" value="1"/>
</dbReference>
<keyword evidence="10" id="KW-1185">Reference proteome</keyword>
<evidence type="ECO:0000256" key="5">
    <source>
        <dbReference type="ARBA" id="ARBA00022840"/>
    </source>
</evidence>
<keyword evidence="5" id="KW-0067">ATP-binding</keyword>
<evidence type="ECO:0000313" key="9">
    <source>
        <dbReference type="EMBL" id="OEG69315.1"/>
    </source>
</evidence>
<evidence type="ECO:0000259" key="8">
    <source>
        <dbReference type="Pfam" id="PF17862"/>
    </source>
</evidence>
<protein>
    <recommendedName>
        <fullName evidence="11">Peptidase M41 domain-containing protein</fullName>
    </recommendedName>
</protein>
<accession>A0A1E5IG04</accession>
<dbReference type="GO" id="GO:0006508">
    <property type="term" value="P:proteolysis"/>
    <property type="evidence" value="ECO:0007669"/>
    <property type="project" value="InterPro"/>
</dbReference>
<dbReference type="InterPro" id="IPR027417">
    <property type="entry name" value="P-loop_NTPase"/>
</dbReference>
<dbReference type="Proteomes" id="UP000095237">
    <property type="component" value="Unassembled WGS sequence"/>
</dbReference>
<evidence type="ECO:0000259" key="7">
    <source>
        <dbReference type="Pfam" id="PF01434"/>
    </source>
</evidence>